<protein>
    <submittedName>
        <fullName evidence="2">Uncharacterized protein</fullName>
    </submittedName>
</protein>
<feature type="region of interest" description="Disordered" evidence="1">
    <location>
        <begin position="494"/>
        <end position="525"/>
    </location>
</feature>
<sequence length="590" mass="66992">MLSSLLQAKYDRHELNEHFFEELDSLRYGDDSEEKQKYDGIGEKFGFWKHLSDAQKRRCILDPWRTIKNKPWNRSNKITISHDDKMEFLEQRWLLDETTCRNLLDRLLNASEADPTRQESIEKPLSDAFADSPLSFDNFHNATRDVPESDLFIRGWFERKHAELLRLRDQQRAQTQASSSDDLQTVYSRSRHGSLSNNSMLWAVDMCERIHKIQLAEKAQRALSKKRMIYSQASPNEASRHIPPASTMDLCDEIHSPRQSKCVVPKKKGHPSARLVRNVQRRRHQISYGINPIDMEAYDEHFEALHRKRFGENVSENVPSNFSSTSSTGDVLEIPNDLARPTNMLQEFLSGNNTPSSSDQNQTNAVQISMGNQEPVDGKSSPEILIVKVIRSAINRNRFAIPATTLHPARTPDSDRQENSGVGLRTSESRLGAIAQQSSSRRIEEPAKRDVVENQRHASERDDIHTPFEIEYDAPQLPIGVPDFYVPQATIGENHTSTSSQVSSPPPNATSTDNMTRQATLSIAPPPRMMESIMKKLSIEMKNREESGCLDFSQIEVDLRATGKDLDDTIAFLKNLTAQLESAKQSGSNQ</sequence>
<evidence type="ECO:0000313" key="2">
    <source>
        <dbReference type="EMBL" id="PIC21333.1"/>
    </source>
</evidence>
<dbReference type="Proteomes" id="UP000230233">
    <property type="component" value="Chromosome X"/>
</dbReference>
<feature type="region of interest" description="Disordered" evidence="1">
    <location>
        <begin position="404"/>
        <end position="459"/>
    </location>
</feature>
<feature type="compositionally biased region" description="Basic and acidic residues" evidence="1">
    <location>
        <begin position="441"/>
        <end position="459"/>
    </location>
</feature>
<feature type="region of interest" description="Disordered" evidence="1">
    <location>
        <begin position="171"/>
        <end position="190"/>
    </location>
</feature>
<evidence type="ECO:0000313" key="3">
    <source>
        <dbReference type="Proteomes" id="UP000230233"/>
    </source>
</evidence>
<name>A0A2G5T2B1_9PELO</name>
<reference evidence="3" key="1">
    <citation type="submission" date="2017-10" db="EMBL/GenBank/DDBJ databases">
        <title>Rapid genome shrinkage in a self-fertile nematode reveals novel sperm competition proteins.</title>
        <authorList>
            <person name="Yin D."/>
            <person name="Schwarz E.M."/>
            <person name="Thomas C.G."/>
            <person name="Felde R.L."/>
            <person name="Korf I.F."/>
            <person name="Cutter A.D."/>
            <person name="Schartner C.M."/>
            <person name="Ralston E.J."/>
            <person name="Meyer B.J."/>
            <person name="Haag E.S."/>
        </authorList>
    </citation>
    <scope>NUCLEOTIDE SEQUENCE [LARGE SCALE GENOMIC DNA]</scope>
    <source>
        <strain evidence="3">JU1422</strain>
    </source>
</reference>
<feature type="compositionally biased region" description="Polar residues" evidence="1">
    <location>
        <begin position="509"/>
        <end position="521"/>
    </location>
</feature>
<feature type="compositionally biased region" description="Polar residues" evidence="1">
    <location>
        <begin position="172"/>
        <end position="190"/>
    </location>
</feature>
<dbReference type="AlphaFoldDB" id="A0A2G5T2B1"/>
<evidence type="ECO:0000256" key="1">
    <source>
        <dbReference type="SAM" id="MobiDB-lite"/>
    </source>
</evidence>
<comment type="caution">
    <text evidence="2">The sequence shown here is derived from an EMBL/GenBank/DDBJ whole genome shotgun (WGS) entry which is preliminary data.</text>
</comment>
<keyword evidence="3" id="KW-1185">Reference proteome</keyword>
<organism evidence="2 3">
    <name type="scientific">Caenorhabditis nigoni</name>
    <dbReference type="NCBI Taxonomy" id="1611254"/>
    <lineage>
        <taxon>Eukaryota</taxon>
        <taxon>Metazoa</taxon>
        <taxon>Ecdysozoa</taxon>
        <taxon>Nematoda</taxon>
        <taxon>Chromadorea</taxon>
        <taxon>Rhabditida</taxon>
        <taxon>Rhabditina</taxon>
        <taxon>Rhabditomorpha</taxon>
        <taxon>Rhabditoidea</taxon>
        <taxon>Rhabditidae</taxon>
        <taxon>Peloderinae</taxon>
        <taxon>Caenorhabditis</taxon>
    </lineage>
</organism>
<gene>
    <name evidence="2" type="primary">Cnig_chr_X.g26204</name>
    <name evidence="2" type="ORF">B9Z55_026204</name>
</gene>
<accession>A0A2G5T2B1</accession>
<proteinExistence type="predicted"/>
<dbReference type="EMBL" id="PDUG01000006">
    <property type="protein sequence ID" value="PIC21333.1"/>
    <property type="molecule type" value="Genomic_DNA"/>
</dbReference>